<dbReference type="Proteomes" id="UP000681967">
    <property type="component" value="Unassembled WGS sequence"/>
</dbReference>
<sequence>MCTFAVGPLDKTSTTPRKLEKPRFCQVPSPLTVILRA</sequence>
<feature type="non-terminal residue" evidence="1">
    <location>
        <position position="37"/>
    </location>
</feature>
<evidence type="ECO:0000313" key="2">
    <source>
        <dbReference type="Proteomes" id="UP000681967"/>
    </source>
</evidence>
<evidence type="ECO:0000313" key="1">
    <source>
        <dbReference type="EMBL" id="CAF4290200.1"/>
    </source>
</evidence>
<proteinExistence type="predicted"/>
<organism evidence="1 2">
    <name type="scientific">Rotaria magnacalcarata</name>
    <dbReference type="NCBI Taxonomy" id="392030"/>
    <lineage>
        <taxon>Eukaryota</taxon>
        <taxon>Metazoa</taxon>
        <taxon>Spiralia</taxon>
        <taxon>Gnathifera</taxon>
        <taxon>Rotifera</taxon>
        <taxon>Eurotatoria</taxon>
        <taxon>Bdelloidea</taxon>
        <taxon>Philodinida</taxon>
        <taxon>Philodinidae</taxon>
        <taxon>Rotaria</taxon>
    </lineage>
</organism>
<accession>A0A8S2TJA9</accession>
<protein>
    <submittedName>
        <fullName evidence="1">Uncharacterized protein</fullName>
    </submittedName>
</protein>
<dbReference type="AlphaFoldDB" id="A0A8S2TJA9"/>
<dbReference type="EMBL" id="CAJOBH010033531">
    <property type="protein sequence ID" value="CAF4290200.1"/>
    <property type="molecule type" value="Genomic_DNA"/>
</dbReference>
<gene>
    <name evidence="1" type="ORF">BYL167_LOCUS27059</name>
</gene>
<comment type="caution">
    <text evidence="1">The sequence shown here is derived from an EMBL/GenBank/DDBJ whole genome shotgun (WGS) entry which is preliminary data.</text>
</comment>
<reference evidence="1" key="1">
    <citation type="submission" date="2021-02" db="EMBL/GenBank/DDBJ databases">
        <authorList>
            <person name="Nowell W R."/>
        </authorList>
    </citation>
    <scope>NUCLEOTIDE SEQUENCE</scope>
</reference>
<name>A0A8S2TJA9_9BILA</name>